<comment type="caution">
    <text evidence="2">The sequence shown here is derived from an EMBL/GenBank/DDBJ whole genome shotgun (WGS) entry which is preliminary data.</text>
</comment>
<dbReference type="EMBL" id="JACHFR010000003">
    <property type="protein sequence ID" value="MBB5219441.1"/>
    <property type="molecule type" value="Genomic_DNA"/>
</dbReference>
<keyword evidence="3" id="KW-1185">Reference proteome</keyword>
<accession>A0A840SJ80</accession>
<feature type="signal peptide" evidence="1">
    <location>
        <begin position="1"/>
        <end position="23"/>
    </location>
</feature>
<evidence type="ECO:0008006" key="4">
    <source>
        <dbReference type="Google" id="ProtNLM"/>
    </source>
</evidence>
<keyword evidence="1" id="KW-0732">Signal</keyword>
<evidence type="ECO:0000313" key="2">
    <source>
        <dbReference type="EMBL" id="MBB5219441.1"/>
    </source>
</evidence>
<proteinExistence type="predicted"/>
<evidence type="ECO:0000256" key="1">
    <source>
        <dbReference type="SAM" id="SignalP"/>
    </source>
</evidence>
<dbReference type="Proteomes" id="UP000578697">
    <property type="component" value="Unassembled WGS sequence"/>
</dbReference>
<feature type="chain" id="PRO_5032783893" description="Outer membrane protein beta-barrel domain-containing protein" evidence="1">
    <location>
        <begin position="24"/>
        <end position="208"/>
    </location>
</feature>
<dbReference type="RefSeq" id="WP_184652873.1">
    <property type="nucleotide sequence ID" value="NZ_JACHFR010000003.1"/>
</dbReference>
<sequence length="208" mass="23871">MKTRISKIIILLLLLQIPSSVFSQENYSSEEPAFTENIQENLKTRAFSLDFSATILGLSNNGWGLGFTYEQYLAFHSALKVNFAHCTFIRKEKMIPTVNFGLGAEYYPLSKSLDKLYLVIGGAMDFIGYSTDENEKDLQRNFISVFPEMGWKWQINEYVALDIRGGYKYIFLEDKTKVPEDYKNYLQSGIIWGAGIKIKIVRLIQSLL</sequence>
<gene>
    <name evidence="2" type="ORF">HNP77_001823</name>
</gene>
<name>A0A840SJ80_9SPIR</name>
<evidence type="ECO:0000313" key="3">
    <source>
        <dbReference type="Proteomes" id="UP000578697"/>
    </source>
</evidence>
<reference evidence="2 3" key="1">
    <citation type="submission" date="2020-08" db="EMBL/GenBank/DDBJ databases">
        <title>Genomic Encyclopedia of Type Strains, Phase IV (KMG-IV): sequencing the most valuable type-strain genomes for metagenomic binning, comparative biology and taxonomic classification.</title>
        <authorList>
            <person name="Goeker M."/>
        </authorList>
    </citation>
    <scope>NUCLEOTIDE SEQUENCE [LARGE SCALE GENOMIC DNA]</scope>
    <source>
        <strain evidence="2 3">DSM 103679</strain>
    </source>
</reference>
<protein>
    <recommendedName>
        <fullName evidence="4">Outer membrane protein beta-barrel domain-containing protein</fullName>
    </recommendedName>
</protein>
<dbReference type="AlphaFoldDB" id="A0A840SJ80"/>
<organism evidence="2 3">
    <name type="scientific">Treponema rectale</name>
    <dbReference type="NCBI Taxonomy" id="744512"/>
    <lineage>
        <taxon>Bacteria</taxon>
        <taxon>Pseudomonadati</taxon>
        <taxon>Spirochaetota</taxon>
        <taxon>Spirochaetia</taxon>
        <taxon>Spirochaetales</taxon>
        <taxon>Treponemataceae</taxon>
        <taxon>Treponema</taxon>
    </lineage>
</organism>